<proteinExistence type="predicted"/>
<reference evidence="2 3" key="1">
    <citation type="submission" date="2024-04" db="EMBL/GenBank/DDBJ databases">
        <authorList>
            <person name="Fracassetti M."/>
        </authorList>
    </citation>
    <scope>NUCLEOTIDE SEQUENCE [LARGE SCALE GENOMIC DNA]</scope>
</reference>
<accession>A0AAV2EFQ4</accession>
<evidence type="ECO:0000256" key="1">
    <source>
        <dbReference type="SAM" id="Phobius"/>
    </source>
</evidence>
<keyword evidence="1" id="KW-1133">Transmembrane helix</keyword>
<keyword evidence="1" id="KW-0472">Membrane</keyword>
<name>A0AAV2EFQ4_9ROSI</name>
<sequence length="81" mass="9649">MDSLLLLHRGQNSMIISHHHRRRQYYRLLINQLHILFLLLLLLIELPADLRHRICREPFLSSFNVASSDTFELLAGLYLRI</sequence>
<dbReference type="EMBL" id="OZ034817">
    <property type="protein sequence ID" value="CAL1384552.1"/>
    <property type="molecule type" value="Genomic_DNA"/>
</dbReference>
<dbReference type="Proteomes" id="UP001497516">
    <property type="component" value="Chromosome 4"/>
</dbReference>
<keyword evidence="3" id="KW-1185">Reference proteome</keyword>
<evidence type="ECO:0000313" key="2">
    <source>
        <dbReference type="EMBL" id="CAL1384552.1"/>
    </source>
</evidence>
<feature type="transmembrane region" description="Helical" evidence="1">
    <location>
        <begin position="25"/>
        <end position="44"/>
    </location>
</feature>
<gene>
    <name evidence="2" type="ORF">LTRI10_LOCUS25747</name>
</gene>
<dbReference type="AlphaFoldDB" id="A0AAV2EFQ4"/>
<evidence type="ECO:0000313" key="3">
    <source>
        <dbReference type="Proteomes" id="UP001497516"/>
    </source>
</evidence>
<keyword evidence="1" id="KW-0812">Transmembrane</keyword>
<organism evidence="2 3">
    <name type="scientific">Linum trigynum</name>
    <dbReference type="NCBI Taxonomy" id="586398"/>
    <lineage>
        <taxon>Eukaryota</taxon>
        <taxon>Viridiplantae</taxon>
        <taxon>Streptophyta</taxon>
        <taxon>Embryophyta</taxon>
        <taxon>Tracheophyta</taxon>
        <taxon>Spermatophyta</taxon>
        <taxon>Magnoliopsida</taxon>
        <taxon>eudicotyledons</taxon>
        <taxon>Gunneridae</taxon>
        <taxon>Pentapetalae</taxon>
        <taxon>rosids</taxon>
        <taxon>fabids</taxon>
        <taxon>Malpighiales</taxon>
        <taxon>Linaceae</taxon>
        <taxon>Linum</taxon>
    </lineage>
</organism>
<protein>
    <submittedName>
        <fullName evidence="2">Uncharacterized protein</fullName>
    </submittedName>
</protein>